<dbReference type="AlphaFoldDB" id="A0A316GC19"/>
<evidence type="ECO:0000256" key="1">
    <source>
        <dbReference type="SAM" id="SignalP"/>
    </source>
</evidence>
<sequence>MRPLRFLLPAVLLLPLLSACASLSEDQCRAGDWETVGLRDGAEGRTPDYLRIHARACNEYGIAPVRSEWEKGRQVGLKTYCTPRRAWEEGADGHRLSPVCPAEIEPELRRANARGLDLYDVEQDIDRAESDVSDLRSALASLPADDPRRASIQAEIGTLQLRVLRLRAERARLRFY</sequence>
<evidence type="ECO:0000313" key="2">
    <source>
        <dbReference type="EMBL" id="PWK57755.1"/>
    </source>
</evidence>
<dbReference type="Pfam" id="PF10973">
    <property type="entry name" value="DUF2799"/>
    <property type="match status" value="1"/>
</dbReference>
<proteinExistence type="predicted"/>
<dbReference type="Proteomes" id="UP000245390">
    <property type="component" value="Unassembled WGS sequence"/>
</dbReference>
<feature type="chain" id="PRO_5016340111" evidence="1">
    <location>
        <begin position="22"/>
        <end position="176"/>
    </location>
</feature>
<keyword evidence="1" id="KW-0732">Signal</keyword>
<organism evidence="2 3">
    <name type="scientific">Silicimonas algicola</name>
    <dbReference type="NCBI Taxonomy" id="1826607"/>
    <lineage>
        <taxon>Bacteria</taxon>
        <taxon>Pseudomonadati</taxon>
        <taxon>Pseudomonadota</taxon>
        <taxon>Alphaproteobacteria</taxon>
        <taxon>Rhodobacterales</taxon>
        <taxon>Paracoccaceae</taxon>
    </lineage>
</organism>
<reference evidence="2 3" key="1">
    <citation type="submission" date="2018-05" db="EMBL/GenBank/DDBJ databases">
        <title>Genomic Encyclopedia of Type Strains, Phase IV (KMG-IV): sequencing the most valuable type-strain genomes for metagenomic binning, comparative biology and taxonomic classification.</title>
        <authorList>
            <person name="Goeker M."/>
        </authorList>
    </citation>
    <scope>NUCLEOTIDE SEQUENCE [LARGE SCALE GENOMIC DNA]</scope>
    <source>
        <strain evidence="2 3">DSM 103371</strain>
    </source>
</reference>
<dbReference type="InterPro" id="IPR021242">
    <property type="entry name" value="DUF2799"/>
</dbReference>
<dbReference type="RefSeq" id="WP_164721674.1">
    <property type="nucleotide sequence ID" value="NZ_CP034588.1"/>
</dbReference>
<feature type="signal peptide" evidence="1">
    <location>
        <begin position="1"/>
        <end position="21"/>
    </location>
</feature>
<dbReference type="PROSITE" id="PS51257">
    <property type="entry name" value="PROKAR_LIPOPROTEIN"/>
    <property type="match status" value="1"/>
</dbReference>
<comment type="caution">
    <text evidence="2">The sequence shown here is derived from an EMBL/GenBank/DDBJ whole genome shotgun (WGS) entry which is preliminary data.</text>
</comment>
<evidence type="ECO:0000313" key="3">
    <source>
        <dbReference type="Proteomes" id="UP000245390"/>
    </source>
</evidence>
<name>A0A316GC19_9RHOB</name>
<protein>
    <submittedName>
        <fullName evidence="2">Uncharacterized protein DUF2799</fullName>
    </submittedName>
</protein>
<dbReference type="EMBL" id="QGGV01000002">
    <property type="protein sequence ID" value="PWK57755.1"/>
    <property type="molecule type" value="Genomic_DNA"/>
</dbReference>
<gene>
    <name evidence="2" type="ORF">C8D95_102403</name>
</gene>
<keyword evidence="3" id="KW-1185">Reference proteome</keyword>
<accession>A0A316GC19</accession>